<evidence type="ECO:0000313" key="2">
    <source>
        <dbReference type="EMBL" id="MBT1071663.1"/>
    </source>
</evidence>
<dbReference type="RefSeq" id="WP_214297677.1">
    <property type="nucleotide sequence ID" value="NZ_JAHDYS010000006.1"/>
</dbReference>
<evidence type="ECO:0000256" key="1">
    <source>
        <dbReference type="SAM" id="Coils"/>
    </source>
</evidence>
<dbReference type="EMBL" id="JAHDYS010000006">
    <property type="protein sequence ID" value="MBT1071663.1"/>
    <property type="molecule type" value="Genomic_DNA"/>
</dbReference>
<keyword evidence="3" id="KW-1185">Reference proteome</keyword>
<protein>
    <submittedName>
        <fullName evidence="2">Uncharacterized protein</fullName>
    </submittedName>
</protein>
<name>A0ABS5U7P4_9BACT</name>
<dbReference type="Proteomes" id="UP000784128">
    <property type="component" value="Unassembled WGS sequence"/>
</dbReference>
<organism evidence="2 3">
    <name type="scientific">Pelotalea chapellei</name>
    <dbReference type="NCBI Taxonomy" id="44671"/>
    <lineage>
        <taxon>Bacteria</taxon>
        <taxon>Pseudomonadati</taxon>
        <taxon>Thermodesulfobacteriota</taxon>
        <taxon>Desulfuromonadia</taxon>
        <taxon>Geobacterales</taxon>
        <taxon>Geobacteraceae</taxon>
        <taxon>Pelotalea</taxon>
    </lineage>
</organism>
<gene>
    <name evidence="2" type="ORF">KJB30_07700</name>
</gene>
<sequence length="277" mass="30378">MALDIKPIEVIKNDLIRLQAETALKDTVITSLAAEKTTLLREKKVLSEALATAQSTVDAVQGQSSALKKQLDSLLQESSQLKSELTAKTTALSAKEKEVTELQEKNAALLKKGITNETVLTELADLRIQNEFHKSQLLARNQYLQQMSLELESVRSAHARIQAERDGIEKVLIAEQGKRTALEQDLSSLKGRSEFSASEVSGYLNDAIDTFNSQKNLTDSNVNYIISELEVDLKAGIGTTSGSNLTMLVPSRTQLTEQGLSSFKFTIRAIPQSAEQT</sequence>
<keyword evidence="1" id="KW-0175">Coiled coil</keyword>
<accession>A0ABS5U7P4</accession>
<feature type="coiled-coil region" evidence="1">
    <location>
        <begin position="57"/>
        <end position="112"/>
    </location>
</feature>
<comment type="caution">
    <text evidence="2">The sequence shown here is derived from an EMBL/GenBank/DDBJ whole genome shotgun (WGS) entry which is preliminary data.</text>
</comment>
<proteinExistence type="predicted"/>
<evidence type="ECO:0000313" key="3">
    <source>
        <dbReference type="Proteomes" id="UP000784128"/>
    </source>
</evidence>
<reference evidence="2 3" key="1">
    <citation type="submission" date="2021-05" db="EMBL/GenBank/DDBJ databases">
        <title>The draft genome of Geobacter chapellei DSM 13688.</title>
        <authorList>
            <person name="Xu Z."/>
            <person name="Masuda Y."/>
            <person name="Itoh H."/>
            <person name="Senoo K."/>
        </authorList>
    </citation>
    <scope>NUCLEOTIDE SEQUENCE [LARGE SCALE GENOMIC DNA]</scope>
    <source>
        <strain evidence="2 3">DSM 13688</strain>
    </source>
</reference>